<dbReference type="AlphaFoldDB" id="D3BST8"/>
<comment type="caution">
    <text evidence="2">The sequence shown here is derived from an EMBL/GenBank/DDBJ whole genome shotgun (WGS) entry which is preliminary data.</text>
</comment>
<reference evidence="2 3" key="1">
    <citation type="journal article" date="2011" name="Genome Res.">
        <title>Phylogeny-wide analysis of social amoeba genomes highlights ancient origins for complex intercellular communication.</title>
        <authorList>
            <person name="Heidel A.J."/>
            <person name="Lawal H.M."/>
            <person name="Felder M."/>
            <person name="Schilde C."/>
            <person name="Helps N.R."/>
            <person name="Tunggal B."/>
            <person name="Rivero F."/>
            <person name="John U."/>
            <person name="Schleicher M."/>
            <person name="Eichinger L."/>
            <person name="Platzer M."/>
            <person name="Noegel A.A."/>
            <person name="Schaap P."/>
            <person name="Gloeckner G."/>
        </authorList>
    </citation>
    <scope>NUCLEOTIDE SEQUENCE [LARGE SCALE GENOMIC DNA]</scope>
    <source>
        <strain evidence="3">ATCC 26659 / Pp 5 / PN500</strain>
    </source>
</reference>
<gene>
    <name evidence="2" type="ORF">PPL_11058</name>
</gene>
<sequence>MWIPIIIPFGLTDDEWAQLFFIPFFKVKKGTPFLHCSMCGCTVPYVESYNPQNQVEDLNFEPSGEDLKPKKKHHHFRKEKKEEELH</sequence>
<feature type="compositionally biased region" description="Basic residues" evidence="1">
    <location>
        <begin position="69"/>
        <end position="78"/>
    </location>
</feature>
<dbReference type="Proteomes" id="UP000001396">
    <property type="component" value="Unassembled WGS sequence"/>
</dbReference>
<evidence type="ECO:0000313" key="3">
    <source>
        <dbReference type="Proteomes" id="UP000001396"/>
    </source>
</evidence>
<evidence type="ECO:0000256" key="1">
    <source>
        <dbReference type="SAM" id="MobiDB-lite"/>
    </source>
</evidence>
<organism evidence="2 3">
    <name type="scientific">Heterostelium pallidum (strain ATCC 26659 / Pp 5 / PN500)</name>
    <name type="common">Cellular slime mold</name>
    <name type="synonym">Polysphondylium pallidum</name>
    <dbReference type="NCBI Taxonomy" id="670386"/>
    <lineage>
        <taxon>Eukaryota</taxon>
        <taxon>Amoebozoa</taxon>
        <taxon>Evosea</taxon>
        <taxon>Eumycetozoa</taxon>
        <taxon>Dictyostelia</taxon>
        <taxon>Acytosteliales</taxon>
        <taxon>Acytosteliaceae</taxon>
        <taxon>Heterostelium</taxon>
    </lineage>
</organism>
<accession>D3BST8</accession>
<dbReference type="InParanoid" id="D3BST8"/>
<evidence type="ECO:0000313" key="2">
    <source>
        <dbReference type="EMBL" id="EFA75553.1"/>
    </source>
</evidence>
<dbReference type="GeneID" id="31366527"/>
<proteinExistence type="predicted"/>
<protein>
    <submittedName>
        <fullName evidence="2">Uncharacterized protein</fullName>
    </submittedName>
</protein>
<dbReference type="RefSeq" id="XP_020427687.1">
    <property type="nucleotide sequence ID" value="XM_020581817.1"/>
</dbReference>
<feature type="region of interest" description="Disordered" evidence="1">
    <location>
        <begin position="59"/>
        <end position="86"/>
    </location>
</feature>
<keyword evidence="3" id="KW-1185">Reference proteome</keyword>
<name>D3BST8_HETP5</name>
<dbReference type="EMBL" id="ADBJ01000054">
    <property type="protein sequence ID" value="EFA75553.1"/>
    <property type="molecule type" value="Genomic_DNA"/>
</dbReference>